<accession>A0AAV9ZL18</accession>
<protein>
    <recommendedName>
        <fullName evidence="3">F-box domain-containing protein</fullName>
    </recommendedName>
</protein>
<sequence length="424" mass="46989">MAAPGLPLPELWDHIIGFIPPVPSFTLKYLALVCRTFASAAQRSLFRSISIEDGRRIVIEPEMVIDRSAITGPIVAGYLADLLASSPHLLPFIRELTVKSEHTECYHILSEIPWVNLRSLHFKDLLRIPSSARGAVETLISMPSLRRLEISTYSGTVPNTPTAQWMQWMLSSCSPHLEFLVLEGVYMDSAELSQGTTNHTASNRRPRLCELSLTHCNGISGLLLHAFDFSTSSLRMVQCIDTHGPDVVLFMRQIGSSVEHLVVSSQDRGHANEQLDLAVTFPALTTISSPTPLGIPSEYFFFAPAGAIVANAISPASTFNTMLRSASADNKIARVVFEAEAGLFDDCSFWFESIAEFEEIATSQLHALQVVEVHVDAQQWVHGYESYEKIAESIRNAFPKLHQKGLLAVSLLSPSHDDDEYEYY</sequence>
<dbReference type="SUPFAM" id="SSF52047">
    <property type="entry name" value="RNI-like"/>
    <property type="match status" value="1"/>
</dbReference>
<reference evidence="1 2" key="1">
    <citation type="journal article" date="2024" name="J Genomics">
        <title>Draft genome sequencing and assembly of Favolaschia claudopus CIRM-BRFM 2984 isolated from oak limbs.</title>
        <authorList>
            <person name="Navarro D."/>
            <person name="Drula E."/>
            <person name="Chaduli D."/>
            <person name="Cazenave R."/>
            <person name="Ahrendt S."/>
            <person name="Wang J."/>
            <person name="Lipzen A."/>
            <person name="Daum C."/>
            <person name="Barry K."/>
            <person name="Grigoriev I.V."/>
            <person name="Favel A."/>
            <person name="Rosso M.N."/>
            <person name="Martin F."/>
        </authorList>
    </citation>
    <scope>NUCLEOTIDE SEQUENCE [LARGE SCALE GENOMIC DNA]</scope>
    <source>
        <strain evidence="1 2">CIRM-BRFM 2984</strain>
    </source>
</reference>
<dbReference type="EMBL" id="JAWWNJ010000133">
    <property type="protein sequence ID" value="KAK6984920.1"/>
    <property type="molecule type" value="Genomic_DNA"/>
</dbReference>
<gene>
    <name evidence="1" type="ORF">R3P38DRAFT_3102231</name>
</gene>
<dbReference type="AlphaFoldDB" id="A0AAV9ZL18"/>
<comment type="caution">
    <text evidence="1">The sequence shown here is derived from an EMBL/GenBank/DDBJ whole genome shotgun (WGS) entry which is preliminary data.</text>
</comment>
<dbReference type="Gene3D" id="3.80.10.10">
    <property type="entry name" value="Ribonuclease Inhibitor"/>
    <property type="match status" value="1"/>
</dbReference>
<keyword evidence="2" id="KW-1185">Reference proteome</keyword>
<proteinExistence type="predicted"/>
<name>A0AAV9ZL18_9AGAR</name>
<organism evidence="1 2">
    <name type="scientific">Favolaschia claudopus</name>
    <dbReference type="NCBI Taxonomy" id="2862362"/>
    <lineage>
        <taxon>Eukaryota</taxon>
        <taxon>Fungi</taxon>
        <taxon>Dikarya</taxon>
        <taxon>Basidiomycota</taxon>
        <taxon>Agaricomycotina</taxon>
        <taxon>Agaricomycetes</taxon>
        <taxon>Agaricomycetidae</taxon>
        <taxon>Agaricales</taxon>
        <taxon>Marasmiineae</taxon>
        <taxon>Mycenaceae</taxon>
        <taxon>Favolaschia</taxon>
    </lineage>
</organism>
<evidence type="ECO:0000313" key="1">
    <source>
        <dbReference type="EMBL" id="KAK6984920.1"/>
    </source>
</evidence>
<evidence type="ECO:0008006" key="3">
    <source>
        <dbReference type="Google" id="ProtNLM"/>
    </source>
</evidence>
<dbReference type="InterPro" id="IPR032675">
    <property type="entry name" value="LRR_dom_sf"/>
</dbReference>
<evidence type="ECO:0000313" key="2">
    <source>
        <dbReference type="Proteomes" id="UP001362999"/>
    </source>
</evidence>
<dbReference type="Proteomes" id="UP001362999">
    <property type="component" value="Unassembled WGS sequence"/>
</dbReference>